<feature type="site" description="Activates thiol group during catalysis" evidence="5">
    <location>
        <position position="182"/>
    </location>
</feature>
<proteinExistence type="inferred from homology"/>
<dbReference type="PANTHER" id="PTHR43148">
    <property type="entry name" value="GLYCERALDEHYDE-3-PHOSPHATE DEHYDROGENASE 2"/>
    <property type="match status" value="1"/>
</dbReference>
<dbReference type="GO" id="GO:0016620">
    <property type="term" value="F:oxidoreductase activity, acting on the aldehyde or oxo group of donors, NAD or NADP as acceptor"/>
    <property type="evidence" value="ECO:0007669"/>
    <property type="project" value="InterPro"/>
</dbReference>
<comment type="caution">
    <text evidence="8">The sequence shown here is derived from an EMBL/GenBank/DDBJ whole genome shotgun (WGS) entry which is preliminary data.</text>
</comment>
<dbReference type="SMART" id="SM00846">
    <property type="entry name" value="Gp_dh_N"/>
    <property type="match status" value="1"/>
</dbReference>
<dbReference type="PROSITE" id="PS00071">
    <property type="entry name" value="GAPDH"/>
    <property type="match status" value="1"/>
</dbReference>
<dbReference type="EMBL" id="VLLC01000012">
    <property type="protein sequence ID" value="TWI71770.1"/>
    <property type="molecule type" value="Genomic_DNA"/>
</dbReference>
<evidence type="ECO:0000313" key="9">
    <source>
        <dbReference type="Proteomes" id="UP000318307"/>
    </source>
</evidence>
<dbReference type="SUPFAM" id="SSF51735">
    <property type="entry name" value="NAD(P)-binding Rossmann-fold domains"/>
    <property type="match status" value="1"/>
</dbReference>
<feature type="domain" description="Glyceraldehyde 3-phosphate dehydrogenase NAD(P) binding" evidence="7">
    <location>
        <begin position="3"/>
        <end position="155"/>
    </location>
</feature>
<evidence type="ECO:0000256" key="4">
    <source>
        <dbReference type="PIRSR" id="PIRSR000149-3"/>
    </source>
</evidence>
<dbReference type="Gene3D" id="3.30.360.10">
    <property type="entry name" value="Dihydrodipicolinate Reductase, domain 2"/>
    <property type="match status" value="1"/>
</dbReference>
<dbReference type="Proteomes" id="UP000318307">
    <property type="component" value="Unassembled WGS sequence"/>
</dbReference>
<dbReference type="GO" id="GO:0051287">
    <property type="term" value="F:NAD binding"/>
    <property type="evidence" value="ECO:0007669"/>
    <property type="project" value="InterPro"/>
</dbReference>
<protein>
    <submittedName>
        <fullName evidence="8">Erythrose 4-phosphate dehydrogenase</fullName>
    </submittedName>
</protein>
<dbReference type="FunFam" id="3.40.50.720:FF:000001">
    <property type="entry name" value="Glyceraldehyde-3-phosphate dehydrogenase"/>
    <property type="match status" value="1"/>
</dbReference>
<sequence>MTIRIAINGYGRIGRCVLRALYETSGESPLRIVAINEPADISVMAHLTRYDSTHGRFFGSVEFDEDRIFVNGDSIAVSRQSSMEGLPWGMLGVDVVMECTGRWIRREDAEVHKACGAKKVLFSCPAAPDVDATVVFGLNEKSLSGNESIVSNASCTTNCICHLIHALDQSLGIVSGVITTTHAMMNDQPVIDAYHHGDLRRTRSAGFSILPVETGLARGLDRIFPHLQGRFQAVSLRVPTMNVSLMQLTARVEKAVDREGVNTILKKAACKKPHVMGYGEEMLVSCDYNHDSRSAIVDGTQTRVAEGNLVTVMAWFDNEWGYANRMLDTAAVLGRGVCPA</sequence>
<evidence type="ECO:0000313" key="8">
    <source>
        <dbReference type="EMBL" id="TWI71770.1"/>
    </source>
</evidence>
<keyword evidence="4" id="KW-0520">NAD</keyword>
<keyword evidence="9" id="KW-1185">Reference proteome</keyword>
<gene>
    <name evidence="8" type="ORF">LZ24_01786</name>
</gene>
<dbReference type="AlphaFoldDB" id="A0A562RTV0"/>
<feature type="binding site" evidence="4">
    <location>
        <position position="123"/>
    </location>
    <ligand>
        <name>NAD(+)</name>
        <dbReference type="ChEBI" id="CHEBI:57540"/>
    </ligand>
</feature>
<feature type="active site" description="Nucleophile" evidence="3">
    <location>
        <position position="155"/>
    </location>
</feature>
<accession>A0A562RTV0</accession>
<keyword evidence="2" id="KW-0560">Oxidoreductase</keyword>
<organism evidence="8 9">
    <name type="scientific">Desulfobotulus alkaliphilus</name>
    <dbReference type="NCBI Taxonomy" id="622671"/>
    <lineage>
        <taxon>Bacteria</taxon>
        <taxon>Pseudomonadati</taxon>
        <taxon>Thermodesulfobacteriota</taxon>
        <taxon>Desulfobacteria</taxon>
        <taxon>Desulfobacterales</taxon>
        <taxon>Desulfobacteraceae</taxon>
        <taxon>Desulfobotulus</taxon>
    </lineage>
</organism>
<evidence type="ECO:0000259" key="7">
    <source>
        <dbReference type="SMART" id="SM00846"/>
    </source>
</evidence>
<dbReference type="Pfam" id="PF00044">
    <property type="entry name" value="Gp_dh_N"/>
    <property type="match status" value="1"/>
</dbReference>
<dbReference type="InterPro" id="IPR020830">
    <property type="entry name" value="GlycerAld_3-P_DH_AS"/>
</dbReference>
<reference evidence="8 9" key="1">
    <citation type="submission" date="2019-07" db="EMBL/GenBank/DDBJ databases">
        <title>Genome sequencing of 100 strains of the haloalkaliphilic chemolithoautotrophic sulfur-oxidizing bacterium Thioalkalivibrio.</title>
        <authorList>
            <person name="Muyzer G."/>
        </authorList>
    </citation>
    <scope>NUCLEOTIDE SEQUENCE [LARGE SCALE GENOMIC DNA]</scope>
    <source>
        <strain evidence="8 9">ASO4-4</strain>
    </source>
</reference>
<feature type="binding site" evidence="4">
    <location>
        <position position="318"/>
    </location>
    <ligand>
        <name>NAD(+)</name>
        <dbReference type="ChEBI" id="CHEBI:57540"/>
    </ligand>
</feature>
<evidence type="ECO:0000256" key="1">
    <source>
        <dbReference type="ARBA" id="ARBA00011881"/>
    </source>
</evidence>
<dbReference type="InterPro" id="IPR036291">
    <property type="entry name" value="NAD(P)-bd_dom_sf"/>
</dbReference>
<dbReference type="PIRSF" id="PIRSF000149">
    <property type="entry name" value="GAP_DH"/>
    <property type="match status" value="1"/>
</dbReference>
<dbReference type="InterPro" id="IPR020829">
    <property type="entry name" value="GlycerAld_3-P_DH_cat"/>
</dbReference>
<dbReference type="PRINTS" id="PR00078">
    <property type="entry name" value="G3PDHDRGNASE"/>
</dbReference>
<dbReference type="Pfam" id="PF02800">
    <property type="entry name" value="Gp_dh_C"/>
    <property type="match status" value="1"/>
</dbReference>
<evidence type="ECO:0000256" key="3">
    <source>
        <dbReference type="PIRSR" id="PIRSR000149-1"/>
    </source>
</evidence>
<name>A0A562RTV0_9BACT</name>
<evidence type="ECO:0000256" key="6">
    <source>
        <dbReference type="RuleBase" id="RU000397"/>
    </source>
</evidence>
<dbReference type="InterPro" id="IPR020828">
    <property type="entry name" value="GlycerAld_3-P_DH_NAD(P)-bd"/>
</dbReference>
<dbReference type="RefSeq" id="WP_144684640.1">
    <property type="nucleotide sequence ID" value="NZ_VLLC01000012.1"/>
</dbReference>
<feature type="binding site" evidence="4">
    <location>
        <begin position="12"/>
        <end position="13"/>
    </location>
    <ligand>
        <name>NAD(+)</name>
        <dbReference type="ChEBI" id="CHEBI:57540"/>
    </ligand>
</feature>
<dbReference type="Gene3D" id="3.40.50.720">
    <property type="entry name" value="NAD(P)-binding Rossmann-like Domain"/>
    <property type="match status" value="1"/>
</dbReference>
<evidence type="ECO:0000256" key="2">
    <source>
        <dbReference type="ARBA" id="ARBA00023002"/>
    </source>
</evidence>
<dbReference type="SUPFAM" id="SSF55347">
    <property type="entry name" value="Glyceraldehyde-3-phosphate dehydrogenase-like, C-terminal domain"/>
    <property type="match status" value="1"/>
</dbReference>
<dbReference type="InterPro" id="IPR020831">
    <property type="entry name" value="GlycerAld/Erythrose_P_DH"/>
</dbReference>
<keyword evidence="4" id="KW-0547">Nucleotide-binding</keyword>
<dbReference type="OrthoDB" id="9803304at2"/>
<comment type="similarity">
    <text evidence="6">Belongs to the glyceraldehyde-3-phosphate dehydrogenase family.</text>
</comment>
<comment type="subunit">
    <text evidence="1">Homotetramer.</text>
</comment>
<evidence type="ECO:0000256" key="5">
    <source>
        <dbReference type="PIRSR" id="PIRSR000149-4"/>
    </source>
</evidence>